<dbReference type="InterPro" id="IPR024078">
    <property type="entry name" value="LmbE-like_dom_sf"/>
</dbReference>
<name>A0ABX8VMY4_9MYCO</name>
<sequence>MNVAAASNVARFVAEPIAGGGTSADEWEQWQEPLPPLPLDQCPALVVVAPHPDDEALGVGAAASALAARGVDVHTVIVSDGGAAYPGMSGAEQTRLVERRRDESLTAAAILGLPVPQFLGLPDGGLTERESQLADILTGVLADRASGTWCAATWRGDGHPDHEAVGRAAATAVSRAGAVLVEYPVWMWHWAHPGDEAVPWHRAARLTMDSVAEQRKSAAIAAFRSQLHTDVAGRDPILPPYVVARLERVGEVFFR</sequence>
<proteinExistence type="predicted"/>
<dbReference type="Proteomes" id="UP000825367">
    <property type="component" value="Chromosome"/>
</dbReference>
<dbReference type="PANTHER" id="PTHR12993:SF29">
    <property type="entry name" value="BLR3841 PROTEIN"/>
    <property type="match status" value="1"/>
</dbReference>
<keyword evidence="1" id="KW-0862">Zinc</keyword>
<dbReference type="Gene3D" id="3.40.50.10320">
    <property type="entry name" value="LmbE-like"/>
    <property type="match status" value="1"/>
</dbReference>
<dbReference type="EMBL" id="CP080333">
    <property type="protein sequence ID" value="QYL19179.1"/>
    <property type="molecule type" value="Genomic_DNA"/>
</dbReference>
<keyword evidence="3" id="KW-1185">Reference proteome</keyword>
<dbReference type="PANTHER" id="PTHR12993">
    <property type="entry name" value="N-ACETYLGLUCOSAMINYL-PHOSPHATIDYLINOSITOL DE-N-ACETYLASE-RELATED"/>
    <property type="match status" value="1"/>
</dbReference>
<dbReference type="RefSeq" id="WP_071945545.1">
    <property type="nucleotide sequence ID" value="NZ_BAAAVX010000005.1"/>
</dbReference>
<gene>
    <name evidence="2" type="ORF">K0O64_12240</name>
</gene>
<dbReference type="SUPFAM" id="SSF102588">
    <property type="entry name" value="LmbE-like"/>
    <property type="match status" value="1"/>
</dbReference>
<evidence type="ECO:0000313" key="3">
    <source>
        <dbReference type="Proteomes" id="UP000825367"/>
    </source>
</evidence>
<protein>
    <submittedName>
        <fullName evidence="2">PIG-L family deacetylase</fullName>
    </submittedName>
</protein>
<accession>A0ABX8VMY4</accession>
<organism evidence="2 3">
    <name type="scientific">Mycolicibacterium pallens</name>
    <dbReference type="NCBI Taxonomy" id="370524"/>
    <lineage>
        <taxon>Bacteria</taxon>
        <taxon>Bacillati</taxon>
        <taxon>Actinomycetota</taxon>
        <taxon>Actinomycetes</taxon>
        <taxon>Mycobacteriales</taxon>
        <taxon>Mycobacteriaceae</taxon>
        <taxon>Mycolicibacterium</taxon>
    </lineage>
</organism>
<reference evidence="2 3" key="1">
    <citation type="submission" date="2021-07" db="EMBL/GenBank/DDBJ databases">
        <title>Whole genome sequencing of non-tuberculosis mycobacteria type-strains.</title>
        <authorList>
            <person name="Igarashi Y."/>
            <person name="Osugi A."/>
            <person name="Mitarai S."/>
        </authorList>
    </citation>
    <scope>NUCLEOTIDE SEQUENCE [LARGE SCALE GENOMIC DNA]</scope>
    <source>
        <strain evidence="2 3">JCM 16370</strain>
    </source>
</reference>
<dbReference type="InterPro" id="IPR003737">
    <property type="entry name" value="GlcNAc_PI_deacetylase-related"/>
</dbReference>
<evidence type="ECO:0000256" key="1">
    <source>
        <dbReference type="ARBA" id="ARBA00022833"/>
    </source>
</evidence>
<evidence type="ECO:0000313" key="2">
    <source>
        <dbReference type="EMBL" id="QYL19179.1"/>
    </source>
</evidence>
<dbReference type="Pfam" id="PF02585">
    <property type="entry name" value="PIG-L"/>
    <property type="match status" value="1"/>
</dbReference>